<dbReference type="InterPro" id="IPR050249">
    <property type="entry name" value="Pseudomonas-type_ThrB"/>
</dbReference>
<protein>
    <submittedName>
        <fullName evidence="2">Aminoglycoside phosphotransferase</fullName>
    </submittedName>
</protein>
<gene>
    <name evidence="2" type="ORF">GCM10011501_21780</name>
</gene>
<feature type="domain" description="Aminoglycoside phosphotransferase" evidence="1">
    <location>
        <begin position="28"/>
        <end position="260"/>
    </location>
</feature>
<dbReference type="Pfam" id="PF01636">
    <property type="entry name" value="APH"/>
    <property type="match status" value="1"/>
</dbReference>
<dbReference type="InterPro" id="IPR002575">
    <property type="entry name" value="Aminoglycoside_PTrfase"/>
</dbReference>
<keyword evidence="3" id="KW-1185">Reference proteome</keyword>
<dbReference type="EMBL" id="BNAH01000008">
    <property type="protein sequence ID" value="GHE91936.1"/>
    <property type="molecule type" value="Genomic_DNA"/>
</dbReference>
<organism evidence="2 3">
    <name type="scientific">Thalassotalea profundi</name>
    <dbReference type="NCBI Taxonomy" id="2036687"/>
    <lineage>
        <taxon>Bacteria</taxon>
        <taxon>Pseudomonadati</taxon>
        <taxon>Pseudomonadota</taxon>
        <taxon>Gammaproteobacteria</taxon>
        <taxon>Alteromonadales</taxon>
        <taxon>Colwelliaceae</taxon>
        <taxon>Thalassotalea</taxon>
    </lineage>
</organism>
<evidence type="ECO:0000313" key="2">
    <source>
        <dbReference type="EMBL" id="GHE91936.1"/>
    </source>
</evidence>
<reference evidence="3" key="1">
    <citation type="journal article" date="2019" name="Int. J. Syst. Evol. Microbiol.">
        <title>The Global Catalogue of Microorganisms (GCM) 10K type strain sequencing project: providing services to taxonomists for standard genome sequencing and annotation.</title>
        <authorList>
            <consortium name="The Broad Institute Genomics Platform"/>
            <consortium name="The Broad Institute Genome Sequencing Center for Infectious Disease"/>
            <person name="Wu L."/>
            <person name="Ma J."/>
        </authorList>
    </citation>
    <scope>NUCLEOTIDE SEQUENCE [LARGE SCALE GENOMIC DNA]</scope>
    <source>
        <strain evidence="3">CGMCC 1.15922</strain>
    </source>
</reference>
<dbReference type="InterPro" id="IPR011009">
    <property type="entry name" value="Kinase-like_dom_sf"/>
</dbReference>
<evidence type="ECO:0000313" key="3">
    <source>
        <dbReference type="Proteomes" id="UP000626370"/>
    </source>
</evidence>
<sequence length="364" mass="41555">MRMSKAVERTTLQRVLPHYHCSLNNSTVAPLGNGLINSTFLVRSINTNFVLQKINQHVFPKPGDVVNNAELINNHLLNKQTQGQYQLTPMRQIENNDNKVFSLVDRNYWRAIEYIPNCYTIEAVDTPEQAQQVAAAFAKFTHALADFPAQELAVIIPSFHHLGHRLSQLKTAAKSNTNDRLQHCSELLEFCLSEHEFIKSVAELEASLPLRVTHNDTKINNLLFCASNNNPTAVIDLDTCMPGFIMHDFGDMVRTCCSNLPEDGKNIEEMYVREDILSALAKGYLSELDNHINELEKQSLVIGAQLLPFMIGIRFLTDFIDGDNYFHTKYEMHNLDRAKNQIKLYSLLKNIQPKIHDMIYQLSR</sequence>
<dbReference type="PANTHER" id="PTHR21064">
    <property type="entry name" value="AMINOGLYCOSIDE PHOSPHOTRANSFERASE DOMAIN-CONTAINING PROTEIN-RELATED"/>
    <property type="match status" value="1"/>
</dbReference>
<comment type="caution">
    <text evidence="2">The sequence shown here is derived from an EMBL/GenBank/DDBJ whole genome shotgun (WGS) entry which is preliminary data.</text>
</comment>
<evidence type="ECO:0000259" key="1">
    <source>
        <dbReference type="Pfam" id="PF01636"/>
    </source>
</evidence>
<dbReference type="SUPFAM" id="SSF56112">
    <property type="entry name" value="Protein kinase-like (PK-like)"/>
    <property type="match status" value="1"/>
</dbReference>
<proteinExistence type="predicted"/>
<dbReference type="Gene3D" id="3.90.1200.10">
    <property type="match status" value="1"/>
</dbReference>
<accession>A0ABQ3IS69</accession>
<dbReference type="Proteomes" id="UP000626370">
    <property type="component" value="Unassembled WGS sequence"/>
</dbReference>
<dbReference type="PANTHER" id="PTHR21064:SF5">
    <property type="entry name" value="SLR1880 PROTEIN"/>
    <property type="match status" value="1"/>
</dbReference>
<name>A0ABQ3IS69_9GAMM</name>